<evidence type="ECO:0000259" key="1">
    <source>
        <dbReference type="Pfam" id="PF20432"/>
    </source>
</evidence>
<feature type="domain" description="Antitoxin Xre-like helix-turn-helix" evidence="1">
    <location>
        <begin position="30"/>
        <end position="84"/>
    </location>
</feature>
<dbReference type="InterPro" id="IPR046847">
    <property type="entry name" value="Xre-like_HTH"/>
</dbReference>
<evidence type="ECO:0000313" key="2">
    <source>
        <dbReference type="EMBL" id="RVU02182.1"/>
    </source>
</evidence>
<dbReference type="GO" id="GO:0003677">
    <property type="term" value="F:DNA binding"/>
    <property type="evidence" value="ECO:0007669"/>
    <property type="project" value="InterPro"/>
</dbReference>
<accession>A0A3S2Y2U4</accession>
<comment type="caution">
    <text evidence="2">The sequence shown here is derived from an EMBL/GenBank/DDBJ whole genome shotgun (WGS) entry which is preliminary data.</text>
</comment>
<dbReference type="Proteomes" id="UP000282837">
    <property type="component" value="Unassembled WGS sequence"/>
</dbReference>
<evidence type="ECO:0000313" key="3">
    <source>
        <dbReference type="Proteomes" id="UP000282837"/>
    </source>
</evidence>
<name>A0A3S2Y2U4_9SPHN</name>
<gene>
    <name evidence="2" type="ORF">EOE18_17905</name>
</gene>
<keyword evidence="3" id="KW-1185">Reference proteome</keyword>
<dbReference type="EMBL" id="SACO01000027">
    <property type="protein sequence ID" value="RVU02182.1"/>
    <property type="molecule type" value="Genomic_DNA"/>
</dbReference>
<proteinExistence type="predicted"/>
<protein>
    <submittedName>
        <fullName evidence="2">DUF2384 domain-containing protein</fullName>
    </submittedName>
</protein>
<sequence>MVNIVQFGTEAPLTPIDVQTFAKVDDRSRLSGVALKAFRVIVVRWALSNSEAAALLGVSDSTWDRIKRGTWGQPLSQDQLTRASAAIGVYKGLHLLFADTMADRWPKLPNRGPIFQRLSPVDAMIEGGIPAMLEARRYIDALRGGL</sequence>
<organism evidence="2 3">
    <name type="scientific">Novosphingobium umbonatum</name>
    <dbReference type="NCBI Taxonomy" id="1908524"/>
    <lineage>
        <taxon>Bacteria</taxon>
        <taxon>Pseudomonadati</taxon>
        <taxon>Pseudomonadota</taxon>
        <taxon>Alphaproteobacteria</taxon>
        <taxon>Sphingomonadales</taxon>
        <taxon>Sphingomonadaceae</taxon>
        <taxon>Novosphingobium</taxon>
    </lineage>
</organism>
<dbReference type="Pfam" id="PF20432">
    <property type="entry name" value="Xre-like-HTH"/>
    <property type="match status" value="1"/>
</dbReference>
<dbReference type="AlphaFoldDB" id="A0A3S2Y2U4"/>
<dbReference type="OrthoDB" id="117888at2"/>
<dbReference type="RefSeq" id="WP_127712068.1">
    <property type="nucleotide sequence ID" value="NZ_SACO01000027.1"/>
</dbReference>
<reference evidence="2 3" key="1">
    <citation type="submission" date="2019-01" db="EMBL/GenBank/DDBJ databases">
        <authorList>
            <person name="Chen W.-M."/>
        </authorList>
    </citation>
    <scope>NUCLEOTIDE SEQUENCE [LARGE SCALE GENOMIC DNA]</scope>
    <source>
        <strain evidence="2 3">FSY-9</strain>
    </source>
</reference>